<name>A0A1W5ZXM8_9BACI</name>
<reference evidence="2 3" key="1">
    <citation type="submission" date="2017-04" db="EMBL/GenBank/DDBJ databases">
        <title>The whole genome sequencing and assembly of Halobacillus mangrovi strain.</title>
        <authorList>
            <person name="Lee S.-J."/>
            <person name="Park M.-K."/>
            <person name="Kim J.-Y."/>
            <person name="Lee Y.-J."/>
            <person name="Yi H."/>
            <person name="Bahn Y.-S."/>
            <person name="Kim J.F."/>
            <person name="Lee D.-W."/>
        </authorList>
    </citation>
    <scope>NUCLEOTIDE SEQUENCE [LARGE SCALE GENOMIC DNA]</scope>
    <source>
        <strain evidence="2 3">KTB 131</strain>
    </source>
</reference>
<organism evidence="2 3">
    <name type="scientific">Halobacillus mangrovi</name>
    <dbReference type="NCBI Taxonomy" id="402384"/>
    <lineage>
        <taxon>Bacteria</taxon>
        <taxon>Bacillati</taxon>
        <taxon>Bacillota</taxon>
        <taxon>Bacilli</taxon>
        <taxon>Bacillales</taxon>
        <taxon>Bacillaceae</taxon>
        <taxon>Halobacillus</taxon>
    </lineage>
</organism>
<dbReference type="AlphaFoldDB" id="A0A1W5ZXM8"/>
<keyword evidence="1" id="KW-1133">Transmembrane helix</keyword>
<keyword evidence="1" id="KW-0472">Membrane</keyword>
<evidence type="ECO:0000256" key="1">
    <source>
        <dbReference type="SAM" id="Phobius"/>
    </source>
</evidence>
<proteinExistence type="predicted"/>
<keyword evidence="3" id="KW-1185">Reference proteome</keyword>
<dbReference type="STRING" id="402384.HM131_14640"/>
<feature type="transmembrane region" description="Helical" evidence="1">
    <location>
        <begin position="74"/>
        <end position="95"/>
    </location>
</feature>
<accession>A0A1W5ZXM8</accession>
<dbReference type="Proteomes" id="UP000192527">
    <property type="component" value="Chromosome"/>
</dbReference>
<protein>
    <submittedName>
        <fullName evidence="2">Uncharacterized protein</fullName>
    </submittedName>
</protein>
<evidence type="ECO:0000313" key="3">
    <source>
        <dbReference type="Proteomes" id="UP000192527"/>
    </source>
</evidence>
<dbReference type="EMBL" id="CP020772">
    <property type="protein sequence ID" value="ARI78011.1"/>
    <property type="molecule type" value="Genomic_DNA"/>
</dbReference>
<dbReference type="KEGG" id="hmn:HM131_14640"/>
<evidence type="ECO:0000313" key="2">
    <source>
        <dbReference type="EMBL" id="ARI78011.1"/>
    </source>
</evidence>
<keyword evidence="1" id="KW-0812">Transmembrane</keyword>
<feature type="transmembrane region" description="Helical" evidence="1">
    <location>
        <begin position="42"/>
        <end position="62"/>
    </location>
</feature>
<sequence>MGKFQRIEGRVIGPIFFMIKMENYASMKAGSKRKVFYRSVRVVYTMIVITGLVLIGVFLYFFRKSLFNDPSTVNIWVLSFVFLPLIIIGLFVAVFF</sequence>
<gene>
    <name evidence="2" type="ORF">HM131_14640</name>
</gene>